<accession>A0A1N7F2B5</accession>
<evidence type="ECO:0000256" key="1">
    <source>
        <dbReference type="SAM" id="Phobius"/>
    </source>
</evidence>
<keyword evidence="3" id="KW-1185">Reference proteome</keyword>
<reference evidence="3" key="1">
    <citation type="submission" date="2017-01" db="EMBL/GenBank/DDBJ databases">
        <authorList>
            <person name="Varghese N."/>
            <person name="Submissions S."/>
        </authorList>
    </citation>
    <scope>NUCLEOTIDE SEQUENCE [LARGE SCALE GENOMIC DNA]</scope>
    <source>
        <strain evidence="3">CGMCC 1.7737</strain>
    </source>
</reference>
<dbReference type="OrthoDB" id="279847at2157"/>
<feature type="transmembrane region" description="Helical" evidence="1">
    <location>
        <begin position="125"/>
        <end position="145"/>
    </location>
</feature>
<organism evidence="2 3">
    <name type="scientific">Haladaptatus litoreus</name>
    <dbReference type="NCBI Taxonomy" id="553468"/>
    <lineage>
        <taxon>Archaea</taxon>
        <taxon>Methanobacteriati</taxon>
        <taxon>Methanobacteriota</taxon>
        <taxon>Stenosarchaea group</taxon>
        <taxon>Halobacteria</taxon>
        <taxon>Halobacteriales</taxon>
        <taxon>Haladaptataceae</taxon>
        <taxon>Haladaptatus</taxon>
    </lineage>
</organism>
<feature type="transmembrane region" description="Helical" evidence="1">
    <location>
        <begin position="51"/>
        <end position="69"/>
    </location>
</feature>
<protein>
    <submittedName>
        <fullName evidence="2">Uncharacterized protein</fullName>
    </submittedName>
</protein>
<dbReference type="AlphaFoldDB" id="A0A1N7F2B5"/>
<dbReference type="Proteomes" id="UP000186914">
    <property type="component" value="Unassembled WGS sequence"/>
</dbReference>
<sequence length="163" mass="17514">MDEQKPKSAQRHISDRFHRLTNDSTEKYHALNRVVAAKWGAVPSRSIRRSVGIVATTAAFSVPVAAQATQEASDVMCSSGLGPVITLAFGMITIGMFLLAAFRGAMAWLKMGSARSDKKKEGRDAARGAVITFCGAWFFPLFAVVLDKAGVSTLSCVNFANIM</sequence>
<name>A0A1N7F2B5_9EURY</name>
<dbReference type="EMBL" id="FTNO01000007">
    <property type="protein sequence ID" value="SIR94355.1"/>
    <property type="molecule type" value="Genomic_DNA"/>
</dbReference>
<keyword evidence="1" id="KW-0472">Membrane</keyword>
<feature type="transmembrane region" description="Helical" evidence="1">
    <location>
        <begin position="81"/>
        <end position="104"/>
    </location>
</feature>
<gene>
    <name evidence="2" type="ORF">SAMN05421858_4729</name>
</gene>
<evidence type="ECO:0000313" key="2">
    <source>
        <dbReference type="EMBL" id="SIR94355.1"/>
    </source>
</evidence>
<evidence type="ECO:0000313" key="3">
    <source>
        <dbReference type="Proteomes" id="UP000186914"/>
    </source>
</evidence>
<keyword evidence="1" id="KW-1133">Transmembrane helix</keyword>
<dbReference type="RefSeq" id="WP_076433141.1">
    <property type="nucleotide sequence ID" value="NZ_FTNO01000007.1"/>
</dbReference>
<keyword evidence="1" id="KW-0812">Transmembrane</keyword>
<proteinExistence type="predicted"/>